<accession>A0ABW0MEU4</accession>
<keyword evidence="5" id="KW-0472">Membrane</keyword>
<feature type="domain" description="Cache" evidence="6">
    <location>
        <begin position="35"/>
        <end position="211"/>
    </location>
</feature>
<organism evidence="7 8">
    <name type="scientific">Paraherbaspirillum soli</name>
    <dbReference type="NCBI Taxonomy" id="631222"/>
    <lineage>
        <taxon>Bacteria</taxon>
        <taxon>Pseudomonadati</taxon>
        <taxon>Pseudomonadota</taxon>
        <taxon>Betaproteobacteria</taxon>
        <taxon>Burkholderiales</taxon>
        <taxon>Oxalobacteraceae</taxon>
        <taxon>Paraherbaspirillum</taxon>
    </lineage>
</organism>
<keyword evidence="4" id="KW-1133">Transmembrane helix</keyword>
<keyword evidence="2" id="KW-1003">Cell membrane</keyword>
<dbReference type="SUPFAM" id="SSF103190">
    <property type="entry name" value="Sensory domain-like"/>
    <property type="match status" value="1"/>
</dbReference>
<sequence length="233" mass="24573">MFSTLRTRLIAICVSIVVLALLILAFANYTTTRNRTLDSLNAQMLQLAGDHASGIAEWVHSKAAIVTSITLSVDAADPLPFIIAAKKAGEFDTAYIGYADKRMVSPRAQKPGYDPTARPWYIKATQAGGPVLTAPYVGASTGKLVVTFAEPSTAKSGLKAVAGSDVELDSVIRNVNTIKPTPNSFAFLVDGGGTIIAHPNAAMALKPVSTLDGTLSAQKLADIERTKENSSVR</sequence>
<evidence type="ECO:0000256" key="4">
    <source>
        <dbReference type="ARBA" id="ARBA00022989"/>
    </source>
</evidence>
<keyword evidence="8" id="KW-1185">Reference proteome</keyword>
<dbReference type="CDD" id="cd12913">
    <property type="entry name" value="PDC1_MCP_like"/>
    <property type="match status" value="1"/>
</dbReference>
<comment type="subcellular location">
    <subcellularLocation>
        <location evidence="1">Cell membrane</location>
        <topology evidence="1">Multi-pass membrane protein</topology>
    </subcellularLocation>
</comment>
<feature type="non-terminal residue" evidence="7">
    <location>
        <position position="233"/>
    </location>
</feature>
<evidence type="ECO:0000259" key="6">
    <source>
        <dbReference type="Pfam" id="PF02743"/>
    </source>
</evidence>
<name>A0ABW0MEU4_9BURK</name>
<proteinExistence type="predicted"/>
<dbReference type="EMBL" id="JBHSMT010000028">
    <property type="protein sequence ID" value="MFC5475772.1"/>
    <property type="molecule type" value="Genomic_DNA"/>
</dbReference>
<evidence type="ECO:0000256" key="2">
    <source>
        <dbReference type="ARBA" id="ARBA00022475"/>
    </source>
</evidence>
<gene>
    <name evidence="7" type="ORF">ACFPM8_17560</name>
</gene>
<dbReference type="InterPro" id="IPR029151">
    <property type="entry name" value="Sensor-like_sf"/>
</dbReference>
<keyword evidence="3" id="KW-0812">Transmembrane</keyword>
<dbReference type="Gene3D" id="3.30.450.20">
    <property type="entry name" value="PAS domain"/>
    <property type="match status" value="2"/>
</dbReference>
<dbReference type="RefSeq" id="WP_378999372.1">
    <property type="nucleotide sequence ID" value="NZ_JBHSMT010000028.1"/>
</dbReference>
<evidence type="ECO:0000313" key="7">
    <source>
        <dbReference type="EMBL" id="MFC5475772.1"/>
    </source>
</evidence>
<reference evidence="8" key="1">
    <citation type="journal article" date="2019" name="Int. J. Syst. Evol. Microbiol.">
        <title>The Global Catalogue of Microorganisms (GCM) 10K type strain sequencing project: providing services to taxonomists for standard genome sequencing and annotation.</title>
        <authorList>
            <consortium name="The Broad Institute Genomics Platform"/>
            <consortium name="The Broad Institute Genome Sequencing Center for Infectious Disease"/>
            <person name="Wu L."/>
            <person name="Ma J."/>
        </authorList>
    </citation>
    <scope>NUCLEOTIDE SEQUENCE [LARGE SCALE GENOMIC DNA]</scope>
    <source>
        <strain evidence="8">JCM 17066</strain>
    </source>
</reference>
<evidence type="ECO:0000313" key="8">
    <source>
        <dbReference type="Proteomes" id="UP001596045"/>
    </source>
</evidence>
<evidence type="ECO:0000256" key="5">
    <source>
        <dbReference type="ARBA" id="ARBA00023136"/>
    </source>
</evidence>
<protein>
    <submittedName>
        <fullName evidence="7">Cache domain-containing protein</fullName>
    </submittedName>
</protein>
<comment type="caution">
    <text evidence="7">The sequence shown here is derived from an EMBL/GenBank/DDBJ whole genome shotgun (WGS) entry which is preliminary data.</text>
</comment>
<dbReference type="InterPro" id="IPR033479">
    <property type="entry name" value="dCache_1"/>
</dbReference>
<dbReference type="Pfam" id="PF02743">
    <property type="entry name" value="dCache_1"/>
    <property type="match status" value="1"/>
</dbReference>
<dbReference type="Proteomes" id="UP001596045">
    <property type="component" value="Unassembled WGS sequence"/>
</dbReference>
<evidence type="ECO:0000256" key="1">
    <source>
        <dbReference type="ARBA" id="ARBA00004651"/>
    </source>
</evidence>
<evidence type="ECO:0000256" key="3">
    <source>
        <dbReference type="ARBA" id="ARBA00022692"/>
    </source>
</evidence>